<dbReference type="AlphaFoldDB" id="A0A0A9DC16"/>
<organism evidence="2">
    <name type="scientific">Arundo donax</name>
    <name type="common">Giant reed</name>
    <name type="synonym">Donax arundinaceus</name>
    <dbReference type="NCBI Taxonomy" id="35708"/>
    <lineage>
        <taxon>Eukaryota</taxon>
        <taxon>Viridiplantae</taxon>
        <taxon>Streptophyta</taxon>
        <taxon>Embryophyta</taxon>
        <taxon>Tracheophyta</taxon>
        <taxon>Spermatophyta</taxon>
        <taxon>Magnoliopsida</taxon>
        <taxon>Liliopsida</taxon>
        <taxon>Poales</taxon>
        <taxon>Poaceae</taxon>
        <taxon>PACMAD clade</taxon>
        <taxon>Arundinoideae</taxon>
        <taxon>Arundineae</taxon>
        <taxon>Arundo</taxon>
    </lineage>
</organism>
<feature type="signal peptide" evidence="1">
    <location>
        <begin position="1"/>
        <end position="29"/>
    </location>
</feature>
<dbReference type="EMBL" id="GBRH01214710">
    <property type="protein sequence ID" value="JAD83185.1"/>
    <property type="molecule type" value="Transcribed_RNA"/>
</dbReference>
<reference evidence="2" key="2">
    <citation type="journal article" date="2015" name="Data Brief">
        <title>Shoot transcriptome of the giant reed, Arundo donax.</title>
        <authorList>
            <person name="Barrero R.A."/>
            <person name="Guerrero F.D."/>
            <person name="Moolhuijzen P."/>
            <person name="Goolsby J.A."/>
            <person name="Tidwell J."/>
            <person name="Bellgard S.E."/>
            <person name="Bellgard M.I."/>
        </authorList>
    </citation>
    <scope>NUCLEOTIDE SEQUENCE</scope>
    <source>
        <tissue evidence="2">Shoot tissue taken approximately 20 cm above the soil surface</tissue>
    </source>
</reference>
<protein>
    <submittedName>
        <fullName evidence="2">Uncharacterized protein</fullName>
    </submittedName>
</protein>
<accession>A0A0A9DC16</accession>
<reference evidence="2" key="1">
    <citation type="submission" date="2014-09" db="EMBL/GenBank/DDBJ databases">
        <authorList>
            <person name="Magalhaes I.L.F."/>
            <person name="Oliveira U."/>
            <person name="Santos F.R."/>
            <person name="Vidigal T.H.D.A."/>
            <person name="Brescovit A.D."/>
            <person name="Santos A.J."/>
        </authorList>
    </citation>
    <scope>NUCLEOTIDE SEQUENCE</scope>
    <source>
        <tissue evidence="2">Shoot tissue taken approximately 20 cm above the soil surface</tissue>
    </source>
</reference>
<proteinExistence type="predicted"/>
<keyword evidence="1" id="KW-0732">Signal</keyword>
<evidence type="ECO:0000313" key="2">
    <source>
        <dbReference type="EMBL" id="JAD83185.1"/>
    </source>
</evidence>
<sequence>MAAGGRSVACCAAVLLAAVLLLSAPATTGSTLSPPSHSLTYHTLTREPVRSAHPIAVASDGAGSESYGDAFASGDSAARCPMRPPFVLFLNLSPRLVGTISVGGSSAESVPSNFDPTGLQFSSILRACPNYESKLSRFSSPQLGEAHTWSCPLGLTT</sequence>
<name>A0A0A9DC16_ARUDO</name>
<evidence type="ECO:0000256" key="1">
    <source>
        <dbReference type="SAM" id="SignalP"/>
    </source>
</evidence>
<feature type="chain" id="PRO_5002063792" evidence="1">
    <location>
        <begin position="30"/>
        <end position="157"/>
    </location>
</feature>